<name>A0A9P9Y898_9HYPO</name>
<dbReference type="EMBL" id="JAGIXG020000002">
    <property type="protein sequence ID" value="KAI6785443.1"/>
    <property type="molecule type" value="Genomic_DNA"/>
</dbReference>
<evidence type="ECO:0000313" key="3">
    <source>
        <dbReference type="EMBL" id="KAI6785443.1"/>
    </source>
</evidence>
<feature type="domain" description="GH16" evidence="2">
    <location>
        <begin position="18"/>
        <end position="305"/>
    </location>
</feature>
<proteinExistence type="predicted"/>
<dbReference type="Pfam" id="PF01822">
    <property type="entry name" value="WSC"/>
    <property type="match status" value="1"/>
</dbReference>
<dbReference type="SUPFAM" id="SSF49899">
    <property type="entry name" value="Concanavalin A-like lectins/glucanases"/>
    <property type="match status" value="1"/>
</dbReference>
<dbReference type="Pfam" id="PF26113">
    <property type="entry name" value="GH16_XgeA"/>
    <property type="match status" value="1"/>
</dbReference>
<dbReference type="InterPro" id="IPR002889">
    <property type="entry name" value="WSC_carb-bd"/>
</dbReference>
<dbReference type="PANTHER" id="PTHR10963">
    <property type="entry name" value="GLYCOSYL HYDROLASE-RELATED"/>
    <property type="match status" value="1"/>
</dbReference>
<dbReference type="Proteomes" id="UP001055219">
    <property type="component" value="Unassembled WGS sequence"/>
</dbReference>
<dbReference type="GO" id="GO:0004553">
    <property type="term" value="F:hydrolase activity, hydrolyzing O-glycosyl compounds"/>
    <property type="evidence" value="ECO:0007669"/>
    <property type="project" value="InterPro"/>
</dbReference>
<keyword evidence="4" id="KW-1185">Reference proteome</keyword>
<organism evidence="3 4">
    <name type="scientific">Emericellopsis cladophorae</name>
    <dbReference type="NCBI Taxonomy" id="2686198"/>
    <lineage>
        <taxon>Eukaryota</taxon>
        <taxon>Fungi</taxon>
        <taxon>Dikarya</taxon>
        <taxon>Ascomycota</taxon>
        <taxon>Pezizomycotina</taxon>
        <taxon>Sordariomycetes</taxon>
        <taxon>Hypocreomycetidae</taxon>
        <taxon>Hypocreales</taxon>
        <taxon>Bionectriaceae</taxon>
        <taxon>Emericellopsis</taxon>
    </lineage>
</organism>
<protein>
    <submittedName>
        <fullName evidence="3">Endo-1</fullName>
    </submittedName>
</protein>
<evidence type="ECO:0000259" key="2">
    <source>
        <dbReference type="PROSITE" id="PS51762"/>
    </source>
</evidence>
<dbReference type="PROSITE" id="PS51212">
    <property type="entry name" value="WSC"/>
    <property type="match status" value="1"/>
</dbReference>
<comment type="caution">
    <text evidence="3">The sequence shown here is derived from an EMBL/GenBank/DDBJ whole genome shotgun (WGS) entry which is preliminary data.</text>
</comment>
<reference evidence="3" key="2">
    <citation type="submission" date="2022-07" db="EMBL/GenBank/DDBJ databases">
        <authorList>
            <person name="Goncalves M.F.M."/>
            <person name="Hilario S."/>
            <person name="Van De Peer Y."/>
            <person name="Esteves A.C."/>
            <person name="Alves A."/>
        </authorList>
    </citation>
    <scope>NUCLEOTIDE SEQUENCE</scope>
    <source>
        <strain evidence="3">MUM 19.33</strain>
    </source>
</reference>
<evidence type="ECO:0000259" key="1">
    <source>
        <dbReference type="PROSITE" id="PS51212"/>
    </source>
</evidence>
<dbReference type="Gene3D" id="2.60.120.200">
    <property type="match status" value="1"/>
</dbReference>
<gene>
    <name evidence="3" type="ORF">J7T54_007085</name>
</gene>
<dbReference type="GeneID" id="75833562"/>
<dbReference type="RefSeq" id="XP_051366299.1">
    <property type="nucleotide sequence ID" value="XM_051510619.1"/>
</dbReference>
<dbReference type="PROSITE" id="PS51762">
    <property type="entry name" value="GH16_2"/>
    <property type="match status" value="1"/>
</dbReference>
<reference evidence="3" key="1">
    <citation type="journal article" date="2021" name="J Fungi (Basel)">
        <title>Genomic and Metabolomic Analyses of the Marine Fungus Emericellopsis cladophorae: Insights into Saltwater Adaptability Mechanisms and Its Biosynthetic Potential.</title>
        <authorList>
            <person name="Goncalves M.F.M."/>
            <person name="Hilario S."/>
            <person name="Van de Peer Y."/>
            <person name="Esteves A.C."/>
            <person name="Alves A."/>
        </authorList>
    </citation>
    <scope>NUCLEOTIDE SEQUENCE</scope>
    <source>
        <strain evidence="3">MUM 19.33</strain>
    </source>
</reference>
<dbReference type="InterPro" id="IPR050546">
    <property type="entry name" value="Glycosyl_Hydrlase_16"/>
</dbReference>
<dbReference type="AlphaFoldDB" id="A0A9P9Y898"/>
<dbReference type="InterPro" id="IPR013320">
    <property type="entry name" value="ConA-like_dom_sf"/>
</dbReference>
<feature type="domain" description="WSC" evidence="1">
    <location>
        <begin position="358"/>
        <end position="449"/>
    </location>
</feature>
<dbReference type="SMART" id="SM00321">
    <property type="entry name" value="WSC"/>
    <property type="match status" value="1"/>
</dbReference>
<dbReference type="InterPro" id="IPR000757">
    <property type="entry name" value="Beta-glucanase-like"/>
</dbReference>
<dbReference type="OrthoDB" id="192832at2759"/>
<dbReference type="PANTHER" id="PTHR10963:SF24">
    <property type="entry name" value="GLYCOSIDASE C21B10.07-RELATED"/>
    <property type="match status" value="1"/>
</dbReference>
<dbReference type="CDD" id="cd02181">
    <property type="entry name" value="GH16_fungal_Lam16A_glucanase"/>
    <property type="match status" value="1"/>
</dbReference>
<dbReference type="GO" id="GO:0009251">
    <property type="term" value="P:glucan catabolic process"/>
    <property type="evidence" value="ECO:0007669"/>
    <property type="project" value="TreeGrafter"/>
</dbReference>
<accession>A0A9P9Y898</accession>
<evidence type="ECO:0000313" key="4">
    <source>
        <dbReference type="Proteomes" id="UP001055219"/>
    </source>
</evidence>
<sequence>MAYTLATSYVGESLLSGFDWFNGTDPSNGYVAYQSRDDAEAQSIVSLNTDTNVVRLGVDSTNVFGEDEGRPSIRLESKEAFNHGLYIADFEHMPPSQCGLWPAFWTYGENWPAGGELDIIEGANTAHNNIISAHTGPGCVLDPTGSSSTPAFSGEQRNDDCFVGDQNIGCGFNPPDSAMHTYGDSFNAVGGGVYAMQWDDEFIRVWHFARDEVPADIDAGNPDPSSWVLPQAVFGGSRCDVDGYFTDMSIVININFCGDYGDGNWDATCSDHAPTCSSYVANNPQAFANAYWDVKYIKAYTWDEAAATPEPTTTTTMTSFSTTFVTVGGESATPLPAQATFDANTPVAAVANPAEVDNHASMGCFDSTSSFSTFKVAEESDDMTIEHCVSKCVGAKYAGLSCGRTCLCAASLDAETRSTSDPSLCGAPCAGNATQICGGETLLSIYGKIAEEVIPQPPAMGGRLADVSYTSTVTVCAASLAAQKTATPAAVDESLLSPPPMITGAALPSGNGTIPFVAGSVERKGPGSMMVWGVVAMGIMMVI</sequence>